<comment type="caution">
    <text evidence="3">The sequence shown here is derived from an EMBL/GenBank/DDBJ whole genome shotgun (WGS) entry which is preliminary data.</text>
</comment>
<reference evidence="3 4" key="1">
    <citation type="submission" date="2019-07" db="EMBL/GenBank/DDBJ databases">
        <title>Whole genome shotgun sequence of Vibrio superstes NBRC 103154.</title>
        <authorList>
            <person name="Hosoyama A."/>
            <person name="Uohara A."/>
            <person name="Ohji S."/>
            <person name="Ichikawa N."/>
        </authorList>
    </citation>
    <scope>NUCLEOTIDE SEQUENCE [LARGE SCALE GENOMIC DNA]</scope>
    <source>
        <strain evidence="3 4">NBRC 103154</strain>
    </source>
</reference>
<evidence type="ECO:0000313" key="3">
    <source>
        <dbReference type="EMBL" id="GEM79901.1"/>
    </source>
</evidence>
<dbReference type="OrthoDB" id="5394387at2"/>
<accession>A0A511QRF4</accession>
<gene>
    <name evidence="3" type="ORF">VSU01S_21460</name>
</gene>
<proteinExistence type="predicted"/>
<evidence type="ECO:0000256" key="1">
    <source>
        <dbReference type="ARBA" id="ARBA00023172"/>
    </source>
</evidence>
<protein>
    <recommendedName>
        <fullName evidence="2">Integrase catalytic domain-containing protein</fullName>
    </recommendedName>
</protein>
<dbReference type="Proteomes" id="UP000321113">
    <property type="component" value="Unassembled WGS sequence"/>
</dbReference>
<dbReference type="GO" id="GO:0006310">
    <property type="term" value="P:DNA recombination"/>
    <property type="evidence" value="ECO:0007669"/>
    <property type="project" value="UniProtKB-KW"/>
</dbReference>
<dbReference type="InterPro" id="IPR011010">
    <property type="entry name" value="DNA_brk_join_enz"/>
</dbReference>
<name>A0A511QRF4_9VIBR</name>
<keyword evidence="1" id="KW-0233">DNA recombination</keyword>
<dbReference type="Gene3D" id="1.10.443.10">
    <property type="entry name" value="Intergrase catalytic core"/>
    <property type="match status" value="1"/>
</dbReference>
<dbReference type="EMBL" id="BJXK01000007">
    <property type="protein sequence ID" value="GEM79901.1"/>
    <property type="molecule type" value="Genomic_DNA"/>
</dbReference>
<dbReference type="GO" id="GO:0003677">
    <property type="term" value="F:DNA binding"/>
    <property type="evidence" value="ECO:0007669"/>
    <property type="project" value="InterPro"/>
</dbReference>
<dbReference type="GO" id="GO:0015074">
    <property type="term" value="P:DNA integration"/>
    <property type="evidence" value="ECO:0007669"/>
    <property type="project" value="InterPro"/>
</dbReference>
<dbReference type="SUPFAM" id="SSF56349">
    <property type="entry name" value="DNA breaking-rejoining enzymes"/>
    <property type="match status" value="1"/>
</dbReference>
<dbReference type="RefSeq" id="WP_147094846.1">
    <property type="nucleotide sequence ID" value="NZ_BJXK01000007.1"/>
</dbReference>
<dbReference type="InterPro" id="IPR013762">
    <property type="entry name" value="Integrase-like_cat_sf"/>
</dbReference>
<dbReference type="InterPro" id="IPR024456">
    <property type="entry name" value="Integrase_catalytic_putative"/>
</dbReference>
<keyword evidence="4" id="KW-1185">Reference proteome</keyword>
<sequence length="338" mass="37943">MTKRQYSGVMPSPLRNFNKLNFGLGARQIDRGLINASLERVGDLKDNTHKARISACRDFAQYLKDETDVKRLIDIEKAHVVNYGEHLRARFESDVKFTASTARDYISHINVCMAQARGDDKLNVTASKELDYPPKSGIATVDRSTTLEQHQSILHHASEPVALAAQLERTLGLRTREACLLDSHKALVEYKKTGVITVGRGTKGGQPRMIPIENDEQITALERGEKLQETTGHNNLVPVDQSFKAFQSHIYKETKAIDPIYNCHGERKFFACQFYQTQMGVEAPVRVGIEHGRAHHEYIAKTLCISLSEAKARDKAVRLQLSKIMGHHRPGITNAYLG</sequence>
<feature type="domain" description="Integrase catalytic" evidence="2">
    <location>
        <begin position="151"/>
        <end position="222"/>
    </location>
</feature>
<evidence type="ECO:0000259" key="2">
    <source>
        <dbReference type="Pfam" id="PF12835"/>
    </source>
</evidence>
<evidence type="ECO:0000313" key="4">
    <source>
        <dbReference type="Proteomes" id="UP000321113"/>
    </source>
</evidence>
<organism evidence="3 4">
    <name type="scientific">Vibrio superstes NBRC 103154</name>
    <dbReference type="NCBI Taxonomy" id="1219062"/>
    <lineage>
        <taxon>Bacteria</taxon>
        <taxon>Pseudomonadati</taxon>
        <taxon>Pseudomonadota</taxon>
        <taxon>Gammaproteobacteria</taxon>
        <taxon>Vibrionales</taxon>
        <taxon>Vibrionaceae</taxon>
        <taxon>Vibrio</taxon>
    </lineage>
</organism>
<dbReference type="Pfam" id="PF12835">
    <property type="entry name" value="Integrase_1"/>
    <property type="match status" value="1"/>
</dbReference>
<dbReference type="AlphaFoldDB" id="A0A511QRF4"/>